<dbReference type="GO" id="GO:0009083">
    <property type="term" value="P:branched-chain amino acid catabolic process"/>
    <property type="evidence" value="ECO:0007669"/>
    <property type="project" value="TreeGrafter"/>
</dbReference>
<evidence type="ECO:0000256" key="2">
    <source>
        <dbReference type="SAM" id="MobiDB-lite"/>
    </source>
</evidence>
<dbReference type="EMBL" id="FTNO01000001">
    <property type="protein sequence ID" value="SIQ98587.1"/>
    <property type="molecule type" value="Genomic_DNA"/>
</dbReference>
<keyword evidence="4" id="KW-0670">Pyruvate</keyword>
<sequence>MKDVVSPIDVRSYTNMASQAPDMTRVVGLDGTVEEDVNLSASDVENMYRLQVLARTFDQKAVSLHRQGRIGTYAPLQGQEAAQVGAAYALSPDDYCFPTYRDHAIYLTRGHAMRDILLHLSGAGNYVDREDAEGLRTFPPTIPIATQLPHAVGVGMASNYKDDDCAVLASFGDGATSEGDFHEAMNFAGVFETPTVFFCQNNQWAISVPRERQTASATIAQKAQAYGFEGVRVDGNDVFAVYRAVTDALERADGGEPILIEAVTYRQGAHTTTDDPTKYRDETEVEAWAKKDPLDRTREYLESEHDWTEEDEEELRKEAKEHVAEAVKAAEAHEGYDTDAIFDHVYAGEHPRHERQRAAVPENPQVER</sequence>
<evidence type="ECO:0000313" key="4">
    <source>
        <dbReference type="EMBL" id="SIQ98587.1"/>
    </source>
</evidence>
<dbReference type="AlphaFoldDB" id="A0A1N6X8H4"/>
<feature type="domain" description="Dehydrogenase E1 component" evidence="3">
    <location>
        <begin position="48"/>
        <end position="333"/>
    </location>
</feature>
<reference evidence="5" key="1">
    <citation type="submission" date="2017-01" db="EMBL/GenBank/DDBJ databases">
        <authorList>
            <person name="Varghese N."/>
            <person name="Submissions S."/>
        </authorList>
    </citation>
    <scope>NUCLEOTIDE SEQUENCE [LARGE SCALE GENOMIC DNA]</scope>
    <source>
        <strain evidence="5">CGMCC 1.7737</strain>
    </source>
</reference>
<name>A0A1N6X8H4_9EURY</name>
<dbReference type="Proteomes" id="UP000186914">
    <property type="component" value="Unassembled WGS sequence"/>
</dbReference>
<dbReference type="GO" id="GO:0016624">
    <property type="term" value="F:oxidoreductase activity, acting on the aldehyde or oxo group of donors, disulfide as acceptor"/>
    <property type="evidence" value="ECO:0007669"/>
    <property type="project" value="InterPro"/>
</dbReference>
<proteinExistence type="predicted"/>
<dbReference type="CDD" id="cd02000">
    <property type="entry name" value="TPP_E1_PDC_ADC_BCADC"/>
    <property type="match status" value="1"/>
</dbReference>
<organism evidence="4 5">
    <name type="scientific">Haladaptatus litoreus</name>
    <dbReference type="NCBI Taxonomy" id="553468"/>
    <lineage>
        <taxon>Archaea</taxon>
        <taxon>Methanobacteriati</taxon>
        <taxon>Methanobacteriota</taxon>
        <taxon>Stenosarchaea group</taxon>
        <taxon>Halobacteria</taxon>
        <taxon>Halobacteriales</taxon>
        <taxon>Haladaptataceae</taxon>
        <taxon>Haladaptatus</taxon>
    </lineage>
</organism>
<dbReference type="SUPFAM" id="SSF52518">
    <property type="entry name" value="Thiamin diphosphate-binding fold (THDP-binding)"/>
    <property type="match status" value="1"/>
</dbReference>
<dbReference type="InterPro" id="IPR017596">
    <property type="entry name" value="PdhA/BkdA"/>
</dbReference>
<dbReference type="GO" id="GO:0044272">
    <property type="term" value="P:sulfur compound biosynthetic process"/>
    <property type="evidence" value="ECO:0007669"/>
    <property type="project" value="UniProtKB-ARBA"/>
</dbReference>
<evidence type="ECO:0000256" key="1">
    <source>
        <dbReference type="ARBA" id="ARBA00023002"/>
    </source>
</evidence>
<dbReference type="PANTHER" id="PTHR43380">
    <property type="entry name" value="2-OXOISOVALERATE DEHYDROGENASE SUBUNIT ALPHA, MITOCHONDRIAL"/>
    <property type="match status" value="1"/>
</dbReference>
<dbReference type="Pfam" id="PF00676">
    <property type="entry name" value="E1_dh"/>
    <property type="match status" value="1"/>
</dbReference>
<feature type="compositionally biased region" description="Basic and acidic residues" evidence="2">
    <location>
        <begin position="325"/>
        <end position="336"/>
    </location>
</feature>
<keyword evidence="1" id="KW-0560">Oxidoreductase</keyword>
<evidence type="ECO:0000313" key="5">
    <source>
        <dbReference type="Proteomes" id="UP000186914"/>
    </source>
</evidence>
<dbReference type="InterPro" id="IPR001017">
    <property type="entry name" value="DH_E1"/>
</dbReference>
<dbReference type="NCBIfam" id="TIGR03181">
    <property type="entry name" value="PDH_E1_alph_x"/>
    <property type="match status" value="1"/>
</dbReference>
<dbReference type="InterPro" id="IPR029061">
    <property type="entry name" value="THDP-binding"/>
</dbReference>
<dbReference type="InterPro" id="IPR050771">
    <property type="entry name" value="Alpha-ketoacid_DH_E1_comp"/>
</dbReference>
<accession>A0A1N6X8H4</accession>
<protein>
    <submittedName>
        <fullName evidence="4">Pyruvate dehydrogenase E1 component alpha subunit</fullName>
    </submittedName>
</protein>
<feature type="region of interest" description="Disordered" evidence="2">
    <location>
        <begin position="325"/>
        <end position="368"/>
    </location>
</feature>
<gene>
    <name evidence="4" type="ORF">SAMN05421858_1032</name>
</gene>
<keyword evidence="5" id="KW-1185">Reference proteome</keyword>
<evidence type="ECO:0000259" key="3">
    <source>
        <dbReference type="Pfam" id="PF00676"/>
    </source>
</evidence>
<dbReference type="Gene3D" id="3.40.50.970">
    <property type="match status" value="1"/>
</dbReference>
<dbReference type="PANTHER" id="PTHR43380:SF1">
    <property type="entry name" value="2-OXOISOVALERATE DEHYDROGENASE SUBUNIT ALPHA, MITOCHONDRIAL"/>
    <property type="match status" value="1"/>
</dbReference>